<feature type="site" description="Transition state stabilizer" evidence="11">
    <location>
        <position position="221"/>
    </location>
</feature>
<feature type="binding site" evidence="10">
    <location>
        <position position="219"/>
    </location>
    <ligand>
        <name>Mg(2+)</name>
        <dbReference type="ChEBI" id="CHEBI:18420"/>
        <label>1</label>
    </ligand>
</feature>
<evidence type="ECO:0000256" key="9">
    <source>
        <dbReference type="PIRSR" id="PIRSR604808-1"/>
    </source>
</evidence>
<feature type="binding site" evidence="10">
    <location>
        <position position="56"/>
    </location>
    <ligand>
        <name>Mg(2+)</name>
        <dbReference type="ChEBI" id="CHEBI:18420"/>
        <label>1</label>
    </ligand>
</feature>
<comment type="cofactor">
    <cofactor evidence="10">
        <name>Mg(2+)</name>
        <dbReference type="ChEBI" id="CHEBI:18420"/>
    </cofactor>
    <cofactor evidence="10">
        <name>Mn(2+)</name>
        <dbReference type="ChEBI" id="CHEBI:29035"/>
    </cofactor>
    <text evidence="10">Probably binds two magnesium or manganese ions per subunit.</text>
</comment>
<feature type="binding site" evidence="10">
    <location>
        <position position="221"/>
    </location>
    <ligand>
        <name>Mg(2+)</name>
        <dbReference type="ChEBI" id="CHEBI:18420"/>
        <label>1</label>
    </ligand>
</feature>
<keyword evidence="4 12" id="KW-0863">Zinc-finger</keyword>
<feature type="active site" description="Proton acceptor" evidence="9">
    <location>
        <position position="362"/>
    </location>
</feature>
<organism evidence="14 15">
    <name type="scientific">Babjeviella inositovora NRRL Y-12698</name>
    <dbReference type="NCBI Taxonomy" id="984486"/>
    <lineage>
        <taxon>Eukaryota</taxon>
        <taxon>Fungi</taxon>
        <taxon>Dikarya</taxon>
        <taxon>Ascomycota</taxon>
        <taxon>Saccharomycotina</taxon>
        <taxon>Pichiomycetes</taxon>
        <taxon>Serinales incertae sedis</taxon>
        <taxon>Babjeviella</taxon>
    </lineage>
</organism>
<dbReference type="EMBL" id="KV454440">
    <property type="protein sequence ID" value="ODQ77496.1"/>
    <property type="molecule type" value="Genomic_DNA"/>
</dbReference>
<dbReference type="PANTHER" id="PTHR22748:SF4">
    <property type="entry name" value="DNA-(APURINIC OR APYRIMIDINIC SITE) ENDONUCLEASE 2"/>
    <property type="match status" value="1"/>
</dbReference>
<dbReference type="GO" id="GO:0006284">
    <property type="term" value="P:base-excision repair"/>
    <property type="evidence" value="ECO:0007669"/>
    <property type="project" value="EnsemblFungi"/>
</dbReference>
<dbReference type="InterPro" id="IPR010666">
    <property type="entry name" value="Znf_GRF"/>
</dbReference>
<accession>A0A1E3QIG9</accession>
<keyword evidence="15" id="KW-1185">Reference proteome</keyword>
<proteinExistence type="inferred from homology"/>
<feature type="binding site" evidence="10">
    <location>
        <position position="362"/>
    </location>
    <ligand>
        <name>Mg(2+)</name>
        <dbReference type="ChEBI" id="CHEBI:18420"/>
        <label>1</label>
    </ligand>
</feature>
<evidence type="ECO:0000256" key="3">
    <source>
        <dbReference type="ARBA" id="ARBA00022723"/>
    </source>
</evidence>
<evidence type="ECO:0000313" key="15">
    <source>
        <dbReference type="Proteomes" id="UP000094336"/>
    </source>
</evidence>
<name>A0A1E3QIG9_9ASCO</name>
<keyword evidence="8" id="KW-0539">Nucleus</keyword>
<dbReference type="AlphaFoldDB" id="A0A1E3QIG9"/>
<dbReference type="InterPro" id="IPR004808">
    <property type="entry name" value="AP_endonuc_1"/>
</dbReference>
<dbReference type="GO" id="GO:0008311">
    <property type="term" value="F:double-stranded DNA 3'-5' DNA exonuclease activity"/>
    <property type="evidence" value="ECO:0007669"/>
    <property type="project" value="EnsemblFungi"/>
</dbReference>
<dbReference type="GeneID" id="30148770"/>
<dbReference type="GO" id="GO:0003906">
    <property type="term" value="F:DNA-(apurinic or apyrimidinic site) endonuclease activity"/>
    <property type="evidence" value="ECO:0007669"/>
    <property type="project" value="EnsemblFungi"/>
</dbReference>
<feature type="active site" evidence="9">
    <location>
        <position position="178"/>
    </location>
</feature>
<dbReference type="SUPFAM" id="SSF56219">
    <property type="entry name" value="DNase I-like"/>
    <property type="match status" value="1"/>
</dbReference>
<feature type="binding site" evidence="10">
    <location>
        <position position="361"/>
    </location>
    <ligand>
        <name>Mg(2+)</name>
        <dbReference type="ChEBI" id="CHEBI:18420"/>
        <label>1</label>
    </ligand>
</feature>
<dbReference type="PANTHER" id="PTHR22748">
    <property type="entry name" value="AP ENDONUCLEASE"/>
    <property type="match status" value="1"/>
</dbReference>
<evidence type="ECO:0000256" key="2">
    <source>
        <dbReference type="ARBA" id="ARBA00013541"/>
    </source>
</evidence>
<gene>
    <name evidence="14" type="ORF">BABINDRAFT_172828</name>
</gene>
<reference evidence="15" key="1">
    <citation type="submission" date="2016-05" db="EMBL/GenBank/DDBJ databases">
        <title>Comparative genomics of biotechnologically important yeasts.</title>
        <authorList>
            <consortium name="DOE Joint Genome Institute"/>
            <person name="Riley R."/>
            <person name="Haridas S."/>
            <person name="Wolfe K.H."/>
            <person name="Lopes M.R."/>
            <person name="Hittinger C.T."/>
            <person name="Goker M."/>
            <person name="Salamov A."/>
            <person name="Wisecaver J."/>
            <person name="Long T.M."/>
            <person name="Aerts A.L."/>
            <person name="Barry K."/>
            <person name="Choi C."/>
            <person name="Clum A."/>
            <person name="Coughlan A.Y."/>
            <person name="Deshpande S."/>
            <person name="Douglass A.P."/>
            <person name="Hanson S.J."/>
            <person name="Klenk H.-P."/>
            <person name="Labutti K."/>
            <person name="Lapidus A."/>
            <person name="Lindquist E."/>
            <person name="Lipzen A."/>
            <person name="Meier-Kolthoff J.P."/>
            <person name="Ohm R.A."/>
            <person name="Otillar R.P."/>
            <person name="Pangilinan J."/>
            <person name="Peng Y."/>
            <person name="Rokas A."/>
            <person name="Rosa C.A."/>
            <person name="Scheuner C."/>
            <person name="Sibirny A.A."/>
            <person name="Slot J.C."/>
            <person name="Stielow J.B."/>
            <person name="Sun H."/>
            <person name="Kurtzman C.P."/>
            <person name="Blackwell M."/>
            <person name="Grigoriev I.V."/>
            <person name="Jeffries T.W."/>
        </authorList>
    </citation>
    <scope>NUCLEOTIDE SEQUENCE [LARGE SCALE GENOMIC DNA]</scope>
    <source>
        <strain evidence="15">NRRL Y-12698</strain>
    </source>
</reference>
<dbReference type="Pfam" id="PF03372">
    <property type="entry name" value="Exo_endo_phos"/>
    <property type="match status" value="1"/>
</dbReference>
<evidence type="ECO:0000256" key="1">
    <source>
        <dbReference type="ARBA" id="ARBA00007092"/>
    </source>
</evidence>
<evidence type="ECO:0000256" key="12">
    <source>
        <dbReference type="PROSITE-ProRule" id="PRU01343"/>
    </source>
</evidence>
<feature type="site" description="Important for catalytic activity" evidence="11">
    <location>
        <position position="336"/>
    </location>
</feature>
<feature type="active site" description="Proton donor/acceptor" evidence="9">
    <location>
        <position position="219"/>
    </location>
</feature>
<dbReference type="RefSeq" id="XP_018982824.1">
    <property type="nucleotide sequence ID" value="XM_019130917.1"/>
</dbReference>
<feature type="site" description="Interaction with DNA substrate" evidence="11">
    <location>
        <position position="362"/>
    </location>
</feature>
<keyword evidence="7 10" id="KW-0460">Magnesium</keyword>
<evidence type="ECO:0000313" key="14">
    <source>
        <dbReference type="EMBL" id="ODQ77496.1"/>
    </source>
</evidence>
<feature type="binding site" evidence="10">
    <location>
        <position position="21"/>
    </location>
    <ligand>
        <name>Mg(2+)</name>
        <dbReference type="ChEBI" id="CHEBI:18420"/>
        <label>1</label>
    </ligand>
</feature>
<evidence type="ECO:0000256" key="11">
    <source>
        <dbReference type="PIRSR" id="PIRSR604808-3"/>
    </source>
</evidence>
<evidence type="ECO:0000256" key="5">
    <source>
        <dbReference type="ARBA" id="ARBA00022801"/>
    </source>
</evidence>
<dbReference type="Gene3D" id="3.60.10.10">
    <property type="entry name" value="Endonuclease/exonuclease/phosphatase"/>
    <property type="match status" value="1"/>
</dbReference>
<evidence type="ECO:0000256" key="7">
    <source>
        <dbReference type="ARBA" id="ARBA00022842"/>
    </source>
</evidence>
<dbReference type="OrthoDB" id="391817at2759"/>
<keyword evidence="3 10" id="KW-0479">Metal-binding</keyword>
<comment type="similarity">
    <text evidence="1">Belongs to the DNA repair enzymes AP/ExoA family.</text>
</comment>
<keyword evidence="10" id="KW-0464">Manganese</keyword>
<keyword evidence="5" id="KW-0378">Hydrolase</keyword>
<evidence type="ECO:0000256" key="6">
    <source>
        <dbReference type="ARBA" id="ARBA00022833"/>
    </source>
</evidence>
<sequence>MDPISQIPVKSPHNLRFVTFNINGCRSVLNYHPWNRSKSFDYMFSSLQADVITLQELKIQRSDINHQKGLGSLAGYRCFLTVPHAKRGYSGVGVYVRIPAAHEPEAVRRSLVVIKAEEGITGILQSPDYKPLEYRELPPEKGIGGYPTSNQAWYPRIDSEGRCVVVELACNVVVISLYCPANSMGTTEGGAFRVAFLECVFERVRNLEKLGKQVLVMGDINVSRDLIDSADACFELAKTGAVKKLPEGVYESPCHEGAAFERLNADEVERFRSSTLPKALLNGIVTTAVDIAVDDIVPGKVLYDIARELHGRRLKMFTCWNTLKNARPSNYGSRIDLILTTEQLKRRAVQADILPMLHGSDHCPLFADFSPDTLIMTHNLTSLKFEAKAFYKLQYNGIDAMFGKCNAETVDTSTEVEGILPIMKEEAPFASPECDTTKPLGPPAKRLKLAYVSRKAVVVPKNQKLIASFFTPAKPAAKESLFVEESDDELYEAVTEAAITKPSASSVGSIGSFMAVLGKPPRCKHNEAAVLKTCTNSKSANRGKKFWSCRERSCNFFEWANANQ</sequence>
<evidence type="ECO:0000256" key="8">
    <source>
        <dbReference type="ARBA" id="ARBA00023242"/>
    </source>
</evidence>
<dbReference type="PROSITE" id="PS51435">
    <property type="entry name" value="AP_NUCLEASE_F1_4"/>
    <property type="match status" value="1"/>
</dbReference>
<dbReference type="GO" id="GO:0005634">
    <property type="term" value="C:nucleus"/>
    <property type="evidence" value="ECO:0007669"/>
    <property type="project" value="TreeGrafter"/>
</dbReference>
<protein>
    <recommendedName>
        <fullName evidence="2">DNA-(apurinic or apyrimidinic site) endonuclease 2</fullName>
    </recommendedName>
</protein>
<dbReference type="Proteomes" id="UP000094336">
    <property type="component" value="Unassembled WGS sequence"/>
</dbReference>
<keyword evidence="6" id="KW-0862">Zinc</keyword>
<evidence type="ECO:0000256" key="4">
    <source>
        <dbReference type="ARBA" id="ARBA00022771"/>
    </source>
</evidence>
<dbReference type="PROSITE" id="PS51999">
    <property type="entry name" value="ZF_GRF"/>
    <property type="match status" value="1"/>
</dbReference>
<dbReference type="STRING" id="984486.A0A1E3QIG9"/>
<dbReference type="GO" id="GO:0008270">
    <property type="term" value="F:zinc ion binding"/>
    <property type="evidence" value="ECO:0007669"/>
    <property type="project" value="UniProtKB-KW"/>
</dbReference>
<dbReference type="InterPro" id="IPR005135">
    <property type="entry name" value="Endo/exonuclease/phosphatase"/>
</dbReference>
<evidence type="ECO:0000256" key="10">
    <source>
        <dbReference type="PIRSR" id="PIRSR604808-2"/>
    </source>
</evidence>
<evidence type="ECO:0000259" key="13">
    <source>
        <dbReference type="PROSITE" id="PS51999"/>
    </source>
</evidence>
<dbReference type="InterPro" id="IPR036691">
    <property type="entry name" value="Endo/exonu/phosph_ase_sf"/>
</dbReference>
<feature type="domain" description="GRF-type" evidence="13">
    <location>
        <begin position="523"/>
        <end position="563"/>
    </location>
</feature>
<dbReference type="GO" id="GO:0008081">
    <property type="term" value="F:phosphoric diester hydrolase activity"/>
    <property type="evidence" value="ECO:0007669"/>
    <property type="project" value="EnsemblFungi"/>
</dbReference>
<dbReference type="Pfam" id="PF06839">
    <property type="entry name" value="Zn_ribbon_GRF"/>
    <property type="match status" value="1"/>
</dbReference>